<reference evidence="2" key="1">
    <citation type="submission" date="2021-12" db="EMBL/GenBank/DDBJ databases">
        <title>Prjna785345.</title>
        <authorList>
            <person name="Rujirawat T."/>
            <person name="Krajaejun T."/>
        </authorList>
    </citation>
    <scope>NUCLEOTIDE SEQUENCE</scope>
    <source>
        <strain evidence="2">Pi057C3</strain>
    </source>
</reference>
<proteinExistence type="predicted"/>
<feature type="domain" description="Tudor" evidence="1">
    <location>
        <begin position="81"/>
        <end position="152"/>
    </location>
</feature>
<accession>A0AAD5QB83</accession>
<dbReference type="PANTHER" id="PTHR37827:SF1">
    <property type="entry name" value="HNH DOMAIN-CONTAINING PROTEIN"/>
    <property type="match status" value="1"/>
</dbReference>
<gene>
    <name evidence="2" type="ORF">P43SY_009260</name>
</gene>
<sequence>MKTTAATVATTLRAAASKRNVCDEEVEYVVELLLALHEDAGETDLSTVSISLAKQLIEGSDSGEDDEQDIEQDFLQHLKDEYAVDKRCVAVLTEDDDWHPARITRHLSPDPAKAEASGGSATLRLEVEFLEFGKKQLVELEDVVLDEDIADDDGADDGPAVCEMCERPMRLTFHHLTPRVTHAKYLNLGYSREYLNAGVMICRPCHSKIHSTESNKTLAREFNTLAKLLEHPEIVRWVSYARKQRVSFKPLKRRAWPAAR</sequence>
<comment type="caution">
    <text evidence="2">The sequence shown here is derived from an EMBL/GenBank/DDBJ whole genome shotgun (WGS) entry which is preliminary data.</text>
</comment>
<evidence type="ECO:0000313" key="2">
    <source>
        <dbReference type="EMBL" id="KAJ0402055.1"/>
    </source>
</evidence>
<name>A0AAD5QB83_PYTIN</name>
<evidence type="ECO:0000313" key="3">
    <source>
        <dbReference type="Proteomes" id="UP001209570"/>
    </source>
</evidence>
<dbReference type="CDD" id="cd20379">
    <property type="entry name" value="Tudor_dTUD-like"/>
    <property type="match status" value="1"/>
</dbReference>
<dbReference type="PANTHER" id="PTHR37827">
    <property type="entry name" value="TUDOR DOMAIN-CONTAINING PROTEIN"/>
    <property type="match status" value="1"/>
</dbReference>
<dbReference type="AlphaFoldDB" id="A0AAD5QB83"/>
<dbReference type="PROSITE" id="PS50304">
    <property type="entry name" value="TUDOR"/>
    <property type="match status" value="1"/>
</dbReference>
<dbReference type="InterPro" id="IPR002999">
    <property type="entry name" value="Tudor"/>
</dbReference>
<dbReference type="EMBL" id="JAKCXM010000112">
    <property type="protein sequence ID" value="KAJ0402055.1"/>
    <property type="molecule type" value="Genomic_DNA"/>
</dbReference>
<organism evidence="2 3">
    <name type="scientific">Pythium insidiosum</name>
    <name type="common">Pythiosis disease agent</name>
    <dbReference type="NCBI Taxonomy" id="114742"/>
    <lineage>
        <taxon>Eukaryota</taxon>
        <taxon>Sar</taxon>
        <taxon>Stramenopiles</taxon>
        <taxon>Oomycota</taxon>
        <taxon>Peronosporomycetes</taxon>
        <taxon>Pythiales</taxon>
        <taxon>Pythiaceae</taxon>
        <taxon>Pythium</taxon>
    </lineage>
</organism>
<keyword evidence="3" id="KW-1185">Reference proteome</keyword>
<protein>
    <recommendedName>
        <fullName evidence="1">Tudor domain-containing protein</fullName>
    </recommendedName>
</protein>
<dbReference type="Gene3D" id="2.30.30.140">
    <property type="match status" value="1"/>
</dbReference>
<evidence type="ECO:0000259" key="1">
    <source>
        <dbReference type="PROSITE" id="PS50304"/>
    </source>
</evidence>
<dbReference type="Proteomes" id="UP001209570">
    <property type="component" value="Unassembled WGS sequence"/>
</dbReference>